<dbReference type="Proteomes" id="UP000187506">
    <property type="component" value="Chromosome"/>
</dbReference>
<gene>
    <name evidence="2" type="ORF">BWR22_12650</name>
</gene>
<sequence>MKQLQYLFLLFTFSIFAQDSIQVQQQSKIKFKADSIIDVDNFGTIFYTLNNSLIKKQEEKLLKYSNVQLGSITSSSTFNPLKINVFYKTFNTVIILDNRLAEIFKVDFNQVNPYKNVSHISTGSDNTLWIFNQDLMQLELYDYKTNTIRAKTLPIENNVLDITSNYNSCWLLTENYIYKYNYFGSLVSKMPNTGYTSIKESNENIFLKKDKNIFYLEENTKNIKPINIPNFLISQFFVTNQNLYIYTDKELYQYKLKLK</sequence>
<evidence type="ECO:0000256" key="1">
    <source>
        <dbReference type="SAM" id="SignalP"/>
    </source>
</evidence>
<evidence type="ECO:0000313" key="2">
    <source>
        <dbReference type="EMBL" id="APY01121.1"/>
    </source>
</evidence>
<reference evidence="2 3" key="1">
    <citation type="submission" date="2017-01" db="EMBL/GenBank/DDBJ databases">
        <title>Complete genome of Lacinutrix venerupis DOK2-8 isolated from seawater in Dokdo.</title>
        <authorList>
            <person name="Chi W.-J."/>
            <person name="Kim J.H."/>
        </authorList>
    </citation>
    <scope>NUCLEOTIDE SEQUENCE [LARGE SCALE GENOMIC DNA]</scope>
    <source>
        <strain evidence="2 3">DOK2-8</strain>
    </source>
</reference>
<evidence type="ECO:0000313" key="3">
    <source>
        <dbReference type="Proteomes" id="UP000187506"/>
    </source>
</evidence>
<proteinExistence type="predicted"/>
<accession>A0AAC9PXI1</accession>
<keyword evidence="3" id="KW-1185">Reference proteome</keyword>
<dbReference type="InterPro" id="IPR015943">
    <property type="entry name" value="WD40/YVTN_repeat-like_dom_sf"/>
</dbReference>
<dbReference type="KEGG" id="lvn:BWR22_12650"/>
<name>A0AAC9PXI1_9FLAO</name>
<dbReference type="Gene3D" id="2.130.10.10">
    <property type="entry name" value="YVTN repeat-like/Quinoprotein amine dehydrogenase"/>
    <property type="match status" value="1"/>
</dbReference>
<feature type="chain" id="PRO_5041953090" evidence="1">
    <location>
        <begin position="18"/>
        <end position="259"/>
    </location>
</feature>
<feature type="signal peptide" evidence="1">
    <location>
        <begin position="1"/>
        <end position="17"/>
    </location>
</feature>
<keyword evidence="1" id="KW-0732">Signal</keyword>
<protein>
    <submittedName>
        <fullName evidence="2">Uncharacterized protein</fullName>
    </submittedName>
</protein>
<dbReference type="EMBL" id="CP019352">
    <property type="protein sequence ID" value="APY01121.1"/>
    <property type="molecule type" value="Genomic_DNA"/>
</dbReference>
<dbReference type="AlphaFoldDB" id="A0AAC9PXI1"/>
<dbReference type="RefSeq" id="WP_076734025.1">
    <property type="nucleotide sequence ID" value="NZ_CP019352.1"/>
</dbReference>
<organism evidence="2 3">
    <name type="scientific">Lacinutrix venerupis</name>
    <dbReference type="NCBI Taxonomy" id="1486034"/>
    <lineage>
        <taxon>Bacteria</taxon>
        <taxon>Pseudomonadati</taxon>
        <taxon>Bacteroidota</taxon>
        <taxon>Flavobacteriia</taxon>
        <taxon>Flavobacteriales</taxon>
        <taxon>Flavobacteriaceae</taxon>
        <taxon>Lacinutrix</taxon>
    </lineage>
</organism>